<keyword evidence="2" id="KW-1185">Reference proteome</keyword>
<dbReference type="AlphaFoldDB" id="A0A6I4ID65"/>
<dbReference type="Proteomes" id="UP000431264">
    <property type="component" value="Unassembled WGS sequence"/>
</dbReference>
<accession>A0A6I4ID65</accession>
<evidence type="ECO:0000313" key="1">
    <source>
        <dbReference type="EMBL" id="MVO07613.1"/>
    </source>
</evidence>
<sequence>MVYVFKTSIEDKKQIKSISKNLNEIQDIQRWNFDLEDCDNILRIVAEKNISKTVCELFNTFNYTCIELE</sequence>
<reference evidence="2" key="1">
    <citation type="submission" date="2019-05" db="EMBL/GenBank/DDBJ databases">
        <title>Flavobacterium profundi sp. nov., isolated from a deep-sea seamount.</title>
        <authorList>
            <person name="Zhang D.-C."/>
        </authorList>
    </citation>
    <scope>NUCLEOTIDE SEQUENCE [LARGE SCALE GENOMIC DNA]</scope>
    <source>
        <strain evidence="2">TP390</strain>
    </source>
</reference>
<gene>
    <name evidence="1" type="ORF">GOQ30_00375</name>
</gene>
<protein>
    <submittedName>
        <fullName evidence="1">Uncharacterized protein</fullName>
    </submittedName>
</protein>
<name>A0A6I4ID65_9FLAO</name>
<dbReference type="RefSeq" id="WP_140996037.1">
    <property type="nucleotide sequence ID" value="NZ_VDCZ01000001.1"/>
</dbReference>
<organism evidence="1 2">
    <name type="scientific">Flavobacterium profundi</name>
    <dbReference type="NCBI Taxonomy" id="1774945"/>
    <lineage>
        <taxon>Bacteria</taxon>
        <taxon>Pseudomonadati</taxon>
        <taxon>Bacteroidota</taxon>
        <taxon>Flavobacteriia</taxon>
        <taxon>Flavobacteriales</taxon>
        <taxon>Flavobacteriaceae</taxon>
        <taxon>Flavobacterium</taxon>
    </lineage>
</organism>
<evidence type="ECO:0000313" key="2">
    <source>
        <dbReference type="Proteomes" id="UP000431264"/>
    </source>
</evidence>
<dbReference type="OrthoDB" id="1036397at2"/>
<dbReference type="EMBL" id="WQLW01000001">
    <property type="protein sequence ID" value="MVO07613.1"/>
    <property type="molecule type" value="Genomic_DNA"/>
</dbReference>
<comment type="caution">
    <text evidence="1">The sequence shown here is derived from an EMBL/GenBank/DDBJ whole genome shotgun (WGS) entry which is preliminary data.</text>
</comment>
<proteinExistence type="predicted"/>